<dbReference type="AlphaFoldDB" id="C4F8D6"/>
<comment type="caution">
    <text evidence="1">The sequence shown here is derived from an EMBL/GenBank/DDBJ whole genome shotgun (WGS) entry which is preliminary data.</text>
</comment>
<dbReference type="EMBL" id="ABXH02000005">
    <property type="protein sequence ID" value="EEP44808.1"/>
    <property type="molecule type" value="Genomic_DNA"/>
</dbReference>
<reference evidence="1 2" key="1">
    <citation type="submission" date="2009-04" db="EMBL/GenBank/DDBJ databases">
        <authorList>
            <person name="Weinstock G."/>
            <person name="Sodergren E."/>
            <person name="Clifton S."/>
            <person name="Fulton L."/>
            <person name="Fulton B."/>
            <person name="Courtney L."/>
            <person name="Fronick C."/>
            <person name="Harrison M."/>
            <person name="Strong C."/>
            <person name="Farmer C."/>
            <person name="Delahaunty K."/>
            <person name="Markovic C."/>
            <person name="Hall O."/>
            <person name="Minx P."/>
            <person name="Tomlinson C."/>
            <person name="Mitreva M."/>
            <person name="Nelson J."/>
            <person name="Hou S."/>
            <person name="Wollam A."/>
            <person name="Pepin K.H."/>
            <person name="Johnson M."/>
            <person name="Bhonagiri V."/>
            <person name="Nash W.E."/>
            <person name="Warren W."/>
            <person name="Chinwalla A."/>
            <person name="Mardis E.R."/>
            <person name="Wilson R.K."/>
        </authorList>
    </citation>
    <scope>NUCLEOTIDE SEQUENCE [LARGE SCALE GENOMIC DNA]</scope>
    <source>
        <strain evidence="1 2">DSM 13280</strain>
    </source>
</reference>
<dbReference type="Proteomes" id="UP000003295">
    <property type="component" value="Unassembled WGS sequence"/>
</dbReference>
<evidence type="ECO:0000313" key="1">
    <source>
        <dbReference type="EMBL" id="EEP44808.1"/>
    </source>
</evidence>
<dbReference type="STRING" id="521003.COLINT_02308"/>
<dbReference type="RefSeq" id="WP_006722551.1">
    <property type="nucleotide sequence ID" value="NZ_GG692710.1"/>
</dbReference>
<evidence type="ECO:0000313" key="2">
    <source>
        <dbReference type="Proteomes" id="UP000003295"/>
    </source>
</evidence>
<dbReference type="HOGENOM" id="CLU_2733063_0_0_11"/>
<proteinExistence type="predicted"/>
<accession>C4F8D6</accession>
<organism evidence="1 2">
    <name type="scientific">Collinsella intestinalis DSM 13280</name>
    <dbReference type="NCBI Taxonomy" id="521003"/>
    <lineage>
        <taxon>Bacteria</taxon>
        <taxon>Bacillati</taxon>
        <taxon>Actinomycetota</taxon>
        <taxon>Coriobacteriia</taxon>
        <taxon>Coriobacteriales</taxon>
        <taxon>Coriobacteriaceae</taxon>
        <taxon>Collinsella</taxon>
    </lineage>
</organism>
<name>C4F8D6_9ACTN</name>
<gene>
    <name evidence="1" type="ORF">COLINT_02308</name>
</gene>
<protein>
    <submittedName>
        <fullName evidence="1">Uncharacterized protein</fullName>
    </submittedName>
</protein>
<sequence length="71" mass="7967">MNTRRTYKPKHREPKRAWYERVAGLAETHPRLFAITVIGSYVSSVCDFVELAGKLVDALIYAFNILGGLVG</sequence>